<protein>
    <recommendedName>
        <fullName evidence="3">DUF222 domain-containing protein</fullName>
    </recommendedName>
</protein>
<name>A0ABX5AG69_RATRA</name>
<accession>A0ABX5AG69</accession>
<evidence type="ECO:0000313" key="2">
    <source>
        <dbReference type="Proteomes" id="UP000239698"/>
    </source>
</evidence>
<proteinExistence type="predicted"/>
<dbReference type="RefSeq" id="WP_104248483.1">
    <property type="nucleotide sequence ID" value="NZ_PSUD01000002.1"/>
</dbReference>
<reference evidence="1 2" key="1">
    <citation type="submission" date="2018-02" db="EMBL/GenBank/DDBJ databases">
        <title>Bacteriophage NCPPB3778 and a type I-E CRISPR drive the evolution of the US Biological Select Agent, Rathayibacter toxicus.</title>
        <authorList>
            <person name="Davis E.W.II."/>
            <person name="Tabima J.F."/>
            <person name="Weisberg A.J."/>
            <person name="Lopes L.D."/>
            <person name="Wiseman M.S."/>
            <person name="Wiseman M.S."/>
            <person name="Pupko T."/>
            <person name="Belcher M.S."/>
            <person name="Sechler A.J."/>
            <person name="Tancos M.A."/>
            <person name="Schroeder B.K."/>
            <person name="Murray T.D."/>
            <person name="Luster D.G."/>
            <person name="Schneider W.L."/>
            <person name="Rogers E."/>
            <person name="Andreote F.D."/>
            <person name="Grunwald N.J."/>
            <person name="Putnam M.L."/>
            <person name="Chang J.H."/>
        </authorList>
    </citation>
    <scope>NUCLEOTIDE SEQUENCE [LARGE SCALE GENOMIC DNA]</scope>
    <source>
        <strain evidence="1 2">AY1D6</strain>
    </source>
</reference>
<evidence type="ECO:0000313" key="1">
    <source>
        <dbReference type="EMBL" id="PPH79223.1"/>
    </source>
</evidence>
<evidence type="ECO:0008006" key="3">
    <source>
        <dbReference type="Google" id="ProtNLM"/>
    </source>
</evidence>
<dbReference type="Proteomes" id="UP000239698">
    <property type="component" value="Unassembled WGS sequence"/>
</dbReference>
<organism evidence="1 2">
    <name type="scientific">Rathayibacter rathayi</name>
    <name type="common">Corynebacterium rathayi</name>
    <dbReference type="NCBI Taxonomy" id="33887"/>
    <lineage>
        <taxon>Bacteria</taxon>
        <taxon>Bacillati</taxon>
        <taxon>Actinomycetota</taxon>
        <taxon>Actinomycetes</taxon>
        <taxon>Micrococcales</taxon>
        <taxon>Microbacteriaceae</taxon>
        <taxon>Rathayibacter</taxon>
    </lineage>
</organism>
<dbReference type="EMBL" id="PSVT01000003">
    <property type="protein sequence ID" value="PPH79223.1"/>
    <property type="molecule type" value="Genomic_DNA"/>
</dbReference>
<gene>
    <name evidence="1" type="ORF">C5C40_02485</name>
</gene>
<keyword evidence="2" id="KW-1185">Reference proteome</keyword>
<sequence>MATDSLTGHLAEYGAVLDSARIAQFLATKRWTIQSDLNYAQVWSEPGQAGAAIARILLRRDTSLDDYGIRLEQAITRISESYGWNLTELVQQISAVRADLFFVRVDQSMRDGTIPLRQATALLDSIDDMIRSAAITANNPHSTGRGRVPAVVNDFLNDDVRMGHTKHGSFIITVAARLDEAATTRGGEDMPALDEPQVPSFTRQVMTTLARTLEVTKLVAEKADRAPSFEAAVDAGMRLPMVKALQEMGSGEGLRSLDMSFEWAPAEALREPVVSKIEMTREVIELLPEIQRRLSHREVPQNVTLTGPVVELKRGDDPSLEEGSGDVVVRADVEGVWRRVSVSLAGADYDVAIVAHRQTLPFTVSGVLEKVGRSWKLVDQVVVDRAFIDFQER</sequence>
<comment type="caution">
    <text evidence="1">The sequence shown here is derived from an EMBL/GenBank/DDBJ whole genome shotgun (WGS) entry which is preliminary data.</text>
</comment>